<protein>
    <submittedName>
        <fullName evidence="2">Uncharacterized protein</fullName>
    </submittedName>
</protein>
<organism evidence="2 3">
    <name type="scientific">Ilex paraguariensis</name>
    <name type="common">yerba mate</name>
    <dbReference type="NCBI Taxonomy" id="185542"/>
    <lineage>
        <taxon>Eukaryota</taxon>
        <taxon>Viridiplantae</taxon>
        <taxon>Streptophyta</taxon>
        <taxon>Embryophyta</taxon>
        <taxon>Tracheophyta</taxon>
        <taxon>Spermatophyta</taxon>
        <taxon>Magnoliopsida</taxon>
        <taxon>eudicotyledons</taxon>
        <taxon>Gunneridae</taxon>
        <taxon>Pentapetalae</taxon>
        <taxon>asterids</taxon>
        <taxon>campanulids</taxon>
        <taxon>Aquifoliales</taxon>
        <taxon>Aquifoliaceae</taxon>
        <taxon>Ilex</taxon>
    </lineage>
</organism>
<evidence type="ECO:0000313" key="3">
    <source>
        <dbReference type="Proteomes" id="UP001642360"/>
    </source>
</evidence>
<accession>A0ABC8TE38</accession>
<sequence length="72" mass="7866">MYLLDPTISCFLPIKLLLTADRPNSHYCVPTCKPGASPKVGRAELAHSPMPWNKTQSLGDVTNSKVEVNSEP</sequence>
<evidence type="ECO:0000313" key="2">
    <source>
        <dbReference type="EMBL" id="CAK9167689.1"/>
    </source>
</evidence>
<comment type="caution">
    <text evidence="2">The sequence shown here is derived from an EMBL/GenBank/DDBJ whole genome shotgun (WGS) entry which is preliminary data.</text>
</comment>
<keyword evidence="3" id="KW-1185">Reference proteome</keyword>
<gene>
    <name evidence="2" type="ORF">ILEXP_LOCUS36972</name>
</gene>
<dbReference type="EMBL" id="CAUOFW020004893">
    <property type="protein sequence ID" value="CAK9167689.1"/>
    <property type="molecule type" value="Genomic_DNA"/>
</dbReference>
<dbReference type="AlphaFoldDB" id="A0ABC8TE38"/>
<feature type="compositionally biased region" description="Polar residues" evidence="1">
    <location>
        <begin position="53"/>
        <end position="72"/>
    </location>
</feature>
<evidence type="ECO:0000256" key="1">
    <source>
        <dbReference type="SAM" id="MobiDB-lite"/>
    </source>
</evidence>
<dbReference type="Proteomes" id="UP001642360">
    <property type="component" value="Unassembled WGS sequence"/>
</dbReference>
<name>A0ABC8TE38_9AQUA</name>
<proteinExistence type="predicted"/>
<reference evidence="2 3" key="1">
    <citation type="submission" date="2024-02" db="EMBL/GenBank/DDBJ databases">
        <authorList>
            <person name="Vignale AGUSTIN F."/>
            <person name="Sosa J E."/>
            <person name="Modenutti C."/>
        </authorList>
    </citation>
    <scope>NUCLEOTIDE SEQUENCE [LARGE SCALE GENOMIC DNA]</scope>
</reference>
<feature type="region of interest" description="Disordered" evidence="1">
    <location>
        <begin position="48"/>
        <end position="72"/>
    </location>
</feature>